<evidence type="ECO:0000313" key="1">
    <source>
        <dbReference type="EMBL" id="MBB6052898.1"/>
    </source>
</evidence>
<proteinExistence type="predicted"/>
<accession>A0A7W9SV28</accession>
<organism evidence="1 2">
    <name type="scientific">Armatimonas rosea</name>
    <dbReference type="NCBI Taxonomy" id="685828"/>
    <lineage>
        <taxon>Bacteria</taxon>
        <taxon>Bacillati</taxon>
        <taxon>Armatimonadota</taxon>
        <taxon>Armatimonadia</taxon>
        <taxon>Armatimonadales</taxon>
        <taxon>Armatimonadaceae</taxon>
        <taxon>Armatimonas</taxon>
    </lineage>
</organism>
<dbReference type="RefSeq" id="WP_184202626.1">
    <property type="nucleotide sequence ID" value="NZ_JACHGW010000004.1"/>
</dbReference>
<comment type="caution">
    <text evidence="1">The sequence shown here is derived from an EMBL/GenBank/DDBJ whole genome shotgun (WGS) entry which is preliminary data.</text>
</comment>
<gene>
    <name evidence="1" type="ORF">HNQ39_004719</name>
</gene>
<dbReference type="AlphaFoldDB" id="A0A7W9SV28"/>
<name>A0A7W9SV28_ARMRO</name>
<reference evidence="1 2" key="1">
    <citation type="submission" date="2020-08" db="EMBL/GenBank/DDBJ databases">
        <title>Genomic Encyclopedia of Type Strains, Phase IV (KMG-IV): sequencing the most valuable type-strain genomes for metagenomic binning, comparative biology and taxonomic classification.</title>
        <authorList>
            <person name="Goeker M."/>
        </authorList>
    </citation>
    <scope>NUCLEOTIDE SEQUENCE [LARGE SCALE GENOMIC DNA]</scope>
    <source>
        <strain evidence="1 2">DSM 23562</strain>
    </source>
</reference>
<dbReference type="EMBL" id="JACHGW010000004">
    <property type="protein sequence ID" value="MBB6052898.1"/>
    <property type="molecule type" value="Genomic_DNA"/>
</dbReference>
<keyword evidence="2" id="KW-1185">Reference proteome</keyword>
<sequence>MRYTEPIAENSWRFGRNPQVYLVPQKSGRIAFDAGVEGGTSELTIFTDEGILLKERLGELVDYTETIEGRTWKLRRFSLAVTAGKTYSVRLRGGFNRFKLHSPLVAFNAHNLDDFDNYAYPIQYFYVPRGCTQLVYEDLTDPKTVPPGRFFLPGQPERIAGIPLGIKNLYGVAIKPGWHGQVLACSFGHTSWSLKNLASPLSLQAFSYTE</sequence>
<protein>
    <submittedName>
        <fullName evidence="1">Uncharacterized protein</fullName>
    </submittedName>
</protein>
<dbReference type="Proteomes" id="UP000520814">
    <property type="component" value="Unassembled WGS sequence"/>
</dbReference>
<evidence type="ECO:0000313" key="2">
    <source>
        <dbReference type="Proteomes" id="UP000520814"/>
    </source>
</evidence>